<dbReference type="AlphaFoldDB" id="A0A1S8AA84"/>
<evidence type="ECO:0000313" key="2">
    <source>
        <dbReference type="EMBL" id="GAW26872.1"/>
    </source>
</evidence>
<dbReference type="Proteomes" id="UP000054516">
    <property type="component" value="Unassembled WGS sequence"/>
</dbReference>
<keyword evidence="3" id="KW-1185">Reference proteome</keyword>
<feature type="region of interest" description="Disordered" evidence="1">
    <location>
        <begin position="73"/>
        <end position="97"/>
    </location>
</feature>
<name>A0A1S8AA84_ROSNE</name>
<gene>
    <name evidence="2" type="ORF">SAMD00023353_5300060</name>
</gene>
<sequence>MSYVYILRDLSKAERLTPYIRGHSIKDYHRMFVVFKQFMKRRRANKFKLTAPDRNYAAKPLCWYPTSAEGEPGLSAGLRPGQGGRAAPTPTDGSLGA</sequence>
<dbReference type="OrthoDB" id="4778002at2759"/>
<accession>A0A1S8AA84</accession>
<organism evidence="2">
    <name type="scientific">Rosellinia necatrix</name>
    <name type="common">White root-rot fungus</name>
    <dbReference type="NCBI Taxonomy" id="77044"/>
    <lineage>
        <taxon>Eukaryota</taxon>
        <taxon>Fungi</taxon>
        <taxon>Dikarya</taxon>
        <taxon>Ascomycota</taxon>
        <taxon>Pezizomycotina</taxon>
        <taxon>Sordariomycetes</taxon>
        <taxon>Xylariomycetidae</taxon>
        <taxon>Xylariales</taxon>
        <taxon>Xylariaceae</taxon>
        <taxon>Rosellinia</taxon>
    </lineage>
</organism>
<dbReference type="EMBL" id="DF977498">
    <property type="protein sequence ID" value="GAW26872.1"/>
    <property type="molecule type" value="Genomic_DNA"/>
</dbReference>
<proteinExistence type="predicted"/>
<evidence type="ECO:0000313" key="3">
    <source>
        <dbReference type="Proteomes" id="UP000054516"/>
    </source>
</evidence>
<dbReference type="STRING" id="77044.A0A1S8AA84"/>
<protein>
    <submittedName>
        <fullName evidence="2">Uncharacterized protein</fullName>
    </submittedName>
</protein>
<reference evidence="2" key="1">
    <citation type="submission" date="2016-03" db="EMBL/GenBank/DDBJ databases">
        <title>Draft genome sequence of Rosellinia necatrix.</title>
        <authorList>
            <person name="Kanematsu S."/>
        </authorList>
    </citation>
    <scope>NUCLEOTIDE SEQUENCE [LARGE SCALE GENOMIC DNA]</scope>
    <source>
        <strain evidence="2">W97</strain>
    </source>
</reference>
<evidence type="ECO:0000256" key="1">
    <source>
        <dbReference type="SAM" id="MobiDB-lite"/>
    </source>
</evidence>